<dbReference type="Gene3D" id="3.40.50.12780">
    <property type="entry name" value="N-terminal domain of ligase-like"/>
    <property type="match status" value="1"/>
</dbReference>
<feature type="binding site" evidence="7">
    <location>
        <position position="384"/>
    </location>
    <ligand>
        <name>ATP</name>
        <dbReference type="ChEBI" id="CHEBI:30616"/>
    </ligand>
</feature>
<evidence type="ECO:0000256" key="6">
    <source>
        <dbReference type="ARBA" id="ARBA00061336"/>
    </source>
</evidence>
<dbReference type="InterPro" id="IPR020845">
    <property type="entry name" value="AMP-binding_CS"/>
</dbReference>
<dbReference type="PANTHER" id="PTHR45398">
    <property type="match status" value="1"/>
</dbReference>
<evidence type="ECO:0000313" key="10">
    <source>
        <dbReference type="EMBL" id="BDR58126.1"/>
    </source>
</evidence>
<evidence type="ECO:0000256" key="5">
    <source>
        <dbReference type="ARBA" id="ARBA00054605"/>
    </source>
</evidence>
<dbReference type="InterPro" id="IPR010071">
    <property type="entry name" value="AA_adenyl_dom"/>
</dbReference>
<keyword evidence="11" id="KW-1185">Reference proteome</keyword>
<evidence type="ECO:0000256" key="7">
    <source>
        <dbReference type="HAMAP-Rule" id="MF_00593"/>
    </source>
</evidence>
<feature type="binding site" evidence="7">
    <location>
        <position position="302"/>
    </location>
    <ligand>
        <name>D-alanine</name>
        <dbReference type="ChEBI" id="CHEBI:57416"/>
    </ligand>
</feature>
<dbReference type="InterPro" id="IPR042099">
    <property type="entry name" value="ANL_N_sf"/>
</dbReference>
<evidence type="ECO:0000256" key="1">
    <source>
        <dbReference type="ARBA" id="ARBA00022490"/>
    </source>
</evidence>
<dbReference type="PROSITE" id="PS00455">
    <property type="entry name" value="AMP_BINDING"/>
    <property type="match status" value="1"/>
</dbReference>
<gene>
    <name evidence="7 10" type="primary">dltA</name>
    <name evidence="10" type="ORF">XA3_05670</name>
</gene>
<proteinExistence type="inferred from homology"/>
<feature type="domain" description="AMP-binding enzyme C-terminal" evidence="9">
    <location>
        <begin position="422"/>
        <end position="495"/>
    </location>
</feature>
<comment type="function">
    <text evidence="5 7">Catalyzes the first step in the D-alanylation of lipoteichoic acid (LTA), the activation of D-alanine and its transfer onto the D-alanyl carrier protein (Dcp) DltC. In an ATP-dependent two-step reaction, forms a high energy D-alanyl-AMP intermediate, followed by transfer of the D-alanyl residue as a thiol ester to the phosphopantheinyl prosthetic group of the Dcp. D-alanylation of LTA plays an important role in modulating the properties of the cell wall in Gram-positive bacteria, influencing the net charge of the cell wall.</text>
</comment>
<evidence type="ECO:0000256" key="3">
    <source>
        <dbReference type="ARBA" id="ARBA00022741"/>
    </source>
</evidence>
<sequence length="507" mass="57052">MIENFIQTIDQFGLDHPERIVYENNQVKNTYGELREYSNRLANYLDQLNLDRSRPVMVYGNQKFETLVAFLGAVKSGHAYIPVDSHSPKTRLELIGEIAEPAALINVEPTDFKINELPTIEPDQLSSIINEPVEYSVDHAVSSDETYYIIFTSGTTGKPKGVQISHNNLLSFVNWMLSSEFSLPNEPRNLSQPPYSFDLSVMNWGPTLASGGTLVALDKEVTDNFKELFNALPNTKVQVWVSTPTFADVCLLNPAFNAESMPEITHFLFCGEELTHKTAQALRTRFPNAHIFNTYGPTEATVAVSAVEITDEILEKYDRLPIGTPKDDTLMTIVNPTTDEVLSDNEKGELIIQGPSVSKGYLNNPEKTEAAFIKDRPRKYRSGDLCARDQFGQFLFYGRTDFQVKLHGYRIELEEVSFHLQHQPLVKQGVVVPVYGRDQKVSQLIAWVVPTKSVVGNELKATEEIKAGLQKEMVSYMVPQRIIYKEELPQSPNGKIDLKAIINEVNS</sequence>
<dbReference type="KEGG" id="xap:XA3_05670"/>
<dbReference type="Pfam" id="PF13193">
    <property type="entry name" value="AMP-binding_C"/>
    <property type="match status" value="1"/>
</dbReference>
<comment type="caution">
    <text evidence="7">Lacks conserved residue(s) required for the propagation of feature annotation.</text>
</comment>
<dbReference type="InterPro" id="IPR000873">
    <property type="entry name" value="AMP-dep_synth/lig_dom"/>
</dbReference>
<evidence type="ECO:0000259" key="8">
    <source>
        <dbReference type="Pfam" id="PF00501"/>
    </source>
</evidence>
<comment type="similarity">
    <text evidence="6 7">Belongs to the ATP-dependent AMP-binding enzyme family. DltA subfamily.</text>
</comment>
<feature type="binding site" evidence="7">
    <location>
        <position position="495"/>
    </location>
    <ligand>
        <name>ATP</name>
        <dbReference type="ChEBI" id="CHEBI:30616"/>
    </ligand>
</feature>
<dbReference type="Proteomes" id="UP001321861">
    <property type="component" value="Chromosome"/>
</dbReference>
<dbReference type="PANTHER" id="PTHR45398:SF1">
    <property type="entry name" value="ENZYME, PUTATIVE (JCVI)-RELATED"/>
    <property type="match status" value="1"/>
</dbReference>
<keyword evidence="3 7" id="KW-0547">Nucleotide-binding</keyword>
<dbReference type="AlphaFoldDB" id="A0AAU9DIC7"/>
<dbReference type="EC" id="6.2.1.54" evidence="7"/>
<comment type="subcellular location">
    <subcellularLocation>
        <location evidence="7">Cytoplasm</location>
    </subcellularLocation>
</comment>
<dbReference type="EMBL" id="AP026802">
    <property type="protein sequence ID" value="BDR58126.1"/>
    <property type="molecule type" value="Genomic_DNA"/>
</dbReference>
<dbReference type="GO" id="GO:0005524">
    <property type="term" value="F:ATP binding"/>
    <property type="evidence" value="ECO:0007669"/>
    <property type="project" value="UniProtKB-KW"/>
</dbReference>
<feature type="domain" description="AMP-dependent synthetase/ligase" evidence="8">
    <location>
        <begin position="15"/>
        <end position="362"/>
    </location>
</feature>
<dbReference type="GO" id="GO:0070395">
    <property type="term" value="P:lipoteichoic acid biosynthetic process"/>
    <property type="evidence" value="ECO:0007669"/>
    <property type="project" value="UniProtKB-UniRule"/>
</dbReference>
<organism evidence="10 11">
    <name type="scientific">Xylocopilactobacillus apicola</name>
    <dbReference type="NCBI Taxonomy" id="2932184"/>
    <lineage>
        <taxon>Bacteria</taxon>
        <taxon>Bacillati</taxon>
        <taxon>Bacillota</taxon>
        <taxon>Bacilli</taxon>
        <taxon>Lactobacillales</taxon>
        <taxon>Lactobacillaceae</taxon>
        <taxon>Xylocopilactobacillus</taxon>
    </lineage>
</organism>
<feature type="binding site" evidence="7">
    <location>
        <begin position="152"/>
        <end position="153"/>
    </location>
    <ligand>
        <name>ATP</name>
        <dbReference type="ChEBI" id="CHEBI:30616"/>
    </ligand>
</feature>
<keyword evidence="1 7" id="KW-0963">Cytoplasm</keyword>
<keyword evidence="4 7" id="KW-0067">ATP-binding</keyword>
<dbReference type="NCBIfam" id="TIGR01733">
    <property type="entry name" value="AA-adenyl-dom"/>
    <property type="match status" value="1"/>
</dbReference>
<dbReference type="InterPro" id="IPR044507">
    <property type="entry name" value="DltA-like"/>
</dbReference>
<dbReference type="FunFam" id="3.30.300.30:FF:000012">
    <property type="entry name" value="D-alanine--D-alanyl carrier protein ligase"/>
    <property type="match status" value="1"/>
</dbReference>
<evidence type="ECO:0000259" key="9">
    <source>
        <dbReference type="Pfam" id="PF13193"/>
    </source>
</evidence>
<dbReference type="InterPro" id="IPR010072">
    <property type="entry name" value="DltA"/>
</dbReference>
<dbReference type="HAMAP" id="MF_00593">
    <property type="entry name" value="DltA"/>
    <property type="match status" value="1"/>
</dbReference>
<dbReference type="InterPro" id="IPR025110">
    <property type="entry name" value="AMP-bd_C"/>
</dbReference>
<evidence type="ECO:0000256" key="2">
    <source>
        <dbReference type="ARBA" id="ARBA00022598"/>
    </source>
</evidence>
<feature type="binding site" evidence="7">
    <location>
        <position position="495"/>
    </location>
    <ligand>
        <name>D-alanine</name>
        <dbReference type="ChEBI" id="CHEBI:57416"/>
    </ligand>
</feature>
<dbReference type="Gene3D" id="3.30.300.30">
    <property type="match status" value="1"/>
</dbReference>
<comment type="catalytic activity">
    <reaction evidence="7">
        <text>holo-[D-alanyl-carrier protein] + D-alanine + ATP = D-alanyl-[D-alanyl-carrier protein] + AMP + diphosphate</text>
        <dbReference type="Rhea" id="RHEA:55132"/>
        <dbReference type="Rhea" id="RHEA-COMP:14102"/>
        <dbReference type="Rhea" id="RHEA-COMP:14103"/>
        <dbReference type="ChEBI" id="CHEBI:30616"/>
        <dbReference type="ChEBI" id="CHEBI:33019"/>
        <dbReference type="ChEBI" id="CHEBI:57416"/>
        <dbReference type="ChEBI" id="CHEBI:64479"/>
        <dbReference type="ChEBI" id="CHEBI:138620"/>
        <dbReference type="ChEBI" id="CHEBI:456215"/>
        <dbReference type="EC" id="6.2.1.54"/>
    </reaction>
</comment>
<dbReference type="CDD" id="cd05945">
    <property type="entry name" value="DltA"/>
    <property type="match status" value="1"/>
</dbReference>
<dbReference type="GO" id="GO:0005737">
    <property type="term" value="C:cytoplasm"/>
    <property type="evidence" value="ECO:0007669"/>
    <property type="project" value="UniProtKB-SubCell"/>
</dbReference>
<comment type="pathway">
    <text evidence="7">Cell wall biogenesis; lipoteichoic acid biosynthesis.</text>
</comment>
<dbReference type="NCBIfam" id="TIGR01734">
    <property type="entry name" value="D-ala-DACP-lig"/>
    <property type="match status" value="1"/>
</dbReference>
<dbReference type="SUPFAM" id="SSF56801">
    <property type="entry name" value="Acetyl-CoA synthetase-like"/>
    <property type="match status" value="1"/>
</dbReference>
<reference evidence="10 11" key="1">
    <citation type="journal article" date="2023" name="Microbiol. Spectr.">
        <title>Symbiosis of Carpenter Bees with Uncharacterized Lactic Acid Bacteria Showing NAD Auxotrophy.</title>
        <authorList>
            <person name="Kawasaki S."/>
            <person name="Ozawa K."/>
            <person name="Mori T."/>
            <person name="Yamamoto A."/>
            <person name="Ito M."/>
            <person name="Ohkuma M."/>
            <person name="Sakamoto M."/>
            <person name="Matsutani M."/>
        </authorList>
    </citation>
    <scope>NUCLEOTIDE SEQUENCE [LARGE SCALE GENOMIC DNA]</scope>
    <source>
        <strain evidence="10 11">XA3</strain>
    </source>
</reference>
<dbReference type="InterPro" id="IPR045851">
    <property type="entry name" value="AMP-bd_C_sf"/>
</dbReference>
<dbReference type="NCBIfam" id="NF003417">
    <property type="entry name" value="PRK04813.1"/>
    <property type="match status" value="1"/>
</dbReference>
<keyword evidence="2 7" id="KW-0436">Ligase</keyword>
<evidence type="ECO:0000313" key="11">
    <source>
        <dbReference type="Proteomes" id="UP001321861"/>
    </source>
</evidence>
<feature type="binding site" evidence="7">
    <location>
        <position position="198"/>
    </location>
    <ligand>
        <name>D-alanine</name>
        <dbReference type="ChEBI" id="CHEBI:57416"/>
    </ligand>
</feature>
<evidence type="ECO:0000256" key="4">
    <source>
        <dbReference type="ARBA" id="ARBA00022840"/>
    </source>
</evidence>
<name>A0AAU9DIC7_9LACO</name>
<dbReference type="Pfam" id="PF00501">
    <property type="entry name" value="AMP-binding"/>
    <property type="match status" value="1"/>
</dbReference>
<accession>A0AAU9DIC7</accession>
<protein>
    <recommendedName>
        <fullName evidence="7">D-alanine--D-alanyl carrier protein ligase</fullName>
        <shortName evidence="7">DCL</shortName>
        <ecNumber evidence="7">6.2.1.54</ecNumber>
    </recommendedName>
    <alternativeName>
        <fullName evidence="7">D-alanine--poly(phosphoribitol) ligase subunit 1</fullName>
    </alternativeName>
    <alternativeName>
        <fullName evidence="7">D-alanine-activating enzyme</fullName>
        <shortName evidence="7">DAE</shortName>
    </alternativeName>
</protein>
<dbReference type="RefSeq" id="WP_317636046.1">
    <property type="nucleotide sequence ID" value="NZ_AP026802.1"/>
</dbReference>
<dbReference type="GO" id="GO:0047473">
    <property type="term" value="F:D-alanine [D-alanyl carrier protein] ligase activity"/>
    <property type="evidence" value="ECO:0007669"/>
    <property type="project" value="UniProtKB-UniRule"/>
</dbReference>
<feature type="binding site" evidence="7">
    <location>
        <begin position="293"/>
        <end position="298"/>
    </location>
    <ligand>
        <name>ATP</name>
        <dbReference type="ChEBI" id="CHEBI:30616"/>
    </ligand>
</feature>